<dbReference type="InterPro" id="IPR003163">
    <property type="entry name" value="Tscrpt_reg_HTH_APSES-type"/>
</dbReference>
<evidence type="ECO:0000256" key="7">
    <source>
        <dbReference type="PROSITE-ProRule" id="PRU00023"/>
    </source>
</evidence>
<dbReference type="GO" id="GO:0030907">
    <property type="term" value="C:MBF transcription complex"/>
    <property type="evidence" value="ECO:0007669"/>
    <property type="project" value="TreeGrafter"/>
</dbReference>
<feature type="domain" description="HTH APSES-type" evidence="10">
    <location>
        <begin position="108"/>
        <end position="216"/>
    </location>
</feature>
<dbReference type="PROSITE" id="PS51299">
    <property type="entry name" value="HTH_APSES"/>
    <property type="match status" value="1"/>
</dbReference>
<feature type="compositionally biased region" description="Polar residues" evidence="9">
    <location>
        <begin position="16"/>
        <end position="44"/>
    </location>
</feature>
<gene>
    <name evidence="11" type="ORF">EPUS_03374</name>
</gene>
<feature type="region of interest" description="Disordered" evidence="9">
    <location>
        <begin position="642"/>
        <end position="676"/>
    </location>
</feature>
<feature type="compositionally biased region" description="Polar residues" evidence="9">
    <location>
        <begin position="211"/>
        <end position="220"/>
    </location>
</feature>
<feature type="region of interest" description="Disordered" evidence="9">
    <location>
        <begin position="1"/>
        <end position="65"/>
    </location>
</feature>
<proteinExistence type="predicted"/>
<keyword evidence="2" id="KW-0677">Repeat</keyword>
<dbReference type="GO" id="GO:0048315">
    <property type="term" value="P:conidium formation"/>
    <property type="evidence" value="ECO:0007669"/>
    <property type="project" value="UniProtKB-KW"/>
</dbReference>
<dbReference type="FunFam" id="3.10.260.10:FF:000001">
    <property type="entry name" value="APSES transcription factor (MbpA)"/>
    <property type="match status" value="1"/>
</dbReference>
<dbReference type="GO" id="GO:0001228">
    <property type="term" value="F:DNA-binding transcription activator activity, RNA polymerase II-specific"/>
    <property type="evidence" value="ECO:0007669"/>
    <property type="project" value="UniProtKB-ARBA"/>
</dbReference>
<dbReference type="GO" id="GO:0033309">
    <property type="term" value="C:SBF transcription complex"/>
    <property type="evidence" value="ECO:0007669"/>
    <property type="project" value="TreeGrafter"/>
</dbReference>
<dbReference type="GO" id="GO:0003713">
    <property type="term" value="F:transcription coactivator activity"/>
    <property type="evidence" value="ECO:0007669"/>
    <property type="project" value="TreeGrafter"/>
</dbReference>
<dbReference type="AlphaFoldDB" id="U1HXM3"/>
<dbReference type="eggNOG" id="ENOG502QPWC">
    <property type="taxonomic scope" value="Eukaryota"/>
</dbReference>
<feature type="region of interest" description="Disordered" evidence="9">
    <location>
        <begin position="272"/>
        <end position="368"/>
    </location>
</feature>
<protein>
    <recommendedName>
        <fullName evidence="1">Cell pattern formation-associated protein stuA</fullName>
    </recommendedName>
    <alternativeName>
        <fullName evidence="6">Stunted protein A</fullName>
    </alternativeName>
</protein>
<feature type="coiled-coil region" evidence="8">
    <location>
        <begin position="698"/>
        <end position="759"/>
    </location>
</feature>
<dbReference type="SMART" id="SM00248">
    <property type="entry name" value="ANK"/>
    <property type="match status" value="2"/>
</dbReference>
<dbReference type="SMART" id="SM01252">
    <property type="entry name" value="KilA-N"/>
    <property type="match status" value="1"/>
</dbReference>
<dbReference type="PROSITE" id="PS50088">
    <property type="entry name" value="ANK_REPEAT"/>
    <property type="match status" value="2"/>
</dbReference>
<dbReference type="GO" id="GO:0003677">
    <property type="term" value="F:DNA binding"/>
    <property type="evidence" value="ECO:0007669"/>
    <property type="project" value="InterPro"/>
</dbReference>
<sequence>MASTVQTPVYPHPQPSFATHENTSSMNDSFGQSALHSFDSSRSVALTPSATPPPPRATPQHNLSFNVNSGSAMNGVVLKGGSFGQYGDVNGHPQSSASYYGQDAEPQIYTAVYSNVPVYEMVVNGTVIMRRRDDSWLNATQILKVAGVDKGKRTKVLDKEVQSGEHEKVQGGYGKYQGTWINYQRGVEFCRQYGVEELLRPLLEYDLRTDGTTSTQNRLETPTKEQAMAAQRKRMYNGMDGRAPSQGSNGTYFKNMSTTAANAVNALSQTRFESPARGMDGRRSVGPARPSHQFQNSQDSLPQGGSQQSMHSMPSQDSFSANNAGSFTYGTNYADYPNGIEGQEPPRKRIRPSPQNSFMTTVDPGLDTSMLDGTTEPNDSFMSHQNQSFAPLPESVVGLPPLPTVGGPEEENKKQHLTALFYDLSRTDFSNEPAFLTLTTRELEMPLDDSGNTALHWAARLAHIPLIKQLIAKGFNVCRTNSGGETPLVAACQVRNNKDNLTFPELLEFLGSSIEVRDKRGRTLLHHIAVSSAMQGRADVGLYYLQSLLEYVVRPDSNTSSQDQSFDAYDYDGTRGRKSMDLIRFMSKIVDVRDKSGDTALNLAARTSTKIIIKQLLELGANTQIANDGGLAPIDFGVVKEDEADAPQPQPPPPPPHLFANSSFQGASASSQTSFADTQSEILTSVQKAFTEADVMLSSELQEKQDELNRKTRRLRDEGMALAKAKERLHELQAKSREEHELEQKIANLKRSNAELKGQLSQSNGHLSNGMPEHVVVGEADKGLDFDGLLPLVEQLFPDDEENIDLNGPLSPEQKKFLSLLERAEVLSGRTAAYQQHNADLEARANKLRGMGQELEERYRKIVSICTGVEADKVDDMMESLLQAVLSEQKEHVELGKVRDFLKLVRSGDE</sequence>
<evidence type="ECO:0000256" key="4">
    <source>
        <dbReference type="ARBA" id="ARBA00023043"/>
    </source>
</evidence>
<accession>U1HXM3</accession>
<evidence type="ECO:0000256" key="1">
    <source>
        <dbReference type="ARBA" id="ARBA00019309"/>
    </source>
</evidence>
<feature type="compositionally biased region" description="Pro residues" evidence="9">
    <location>
        <begin position="648"/>
        <end position="657"/>
    </location>
</feature>
<dbReference type="PANTHER" id="PTHR43828">
    <property type="entry name" value="ASPARAGINASE"/>
    <property type="match status" value="1"/>
</dbReference>
<dbReference type="Gene3D" id="3.10.260.10">
    <property type="entry name" value="Transcription regulator HTH, APSES-type DNA-binding domain"/>
    <property type="match status" value="1"/>
</dbReference>
<dbReference type="SUPFAM" id="SSF54616">
    <property type="entry name" value="DNA-binding domain of Mlu1-box binding protein MBP1"/>
    <property type="match status" value="1"/>
</dbReference>
<evidence type="ECO:0000313" key="11">
    <source>
        <dbReference type="EMBL" id="ERF74184.1"/>
    </source>
</evidence>
<dbReference type="HOGENOM" id="CLU_009666_1_1_1"/>
<dbReference type="InterPro" id="IPR036887">
    <property type="entry name" value="HTH_APSES_sf"/>
</dbReference>
<evidence type="ECO:0000259" key="10">
    <source>
        <dbReference type="PROSITE" id="PS51299"/>
    </source>
</evidence>
<name>U1HXM3_ENDPU</name>
<evidence type="ECO:0000313" key="12">
    <source>
        <dbReference type="Proteomes" id="UP000019373"/>
    </source>
</evidence>
<dbReference type="GeneID" id="19238417"/>
<evidence type="ECO:0000256" key="3">
    <source>
        <dbReference type="ARBA" id="ARBA00022969"/>
    </source>
</evidence>
<dbReference type="PANTHER" id="PTHR43828:SF3">
    <property type="entry name" value="CHROMO DOMAIN-CONTAINING PROTEIN"/>
    <property type="match status" value="1"/>
</dbReference>
<feature type="compositionally biased region" description="Polar residues" evidence="9">
    <location>
        <begin position="292"/>
        <end position="331"/>
    </location>
</feature>
<dbReference type="OMA" id="HHIAMMA"/>
<keyword evidence="3" id="KW-0749">Sporulation</keyword>
<dbReference type="RefSeq" id="XP_007800123.1">
    <property type="nucleotide sequence ID" value="XM_007801932.1"/>
</dbReference>
<keyword evidence="12" id="KW-1185">Reference proteome</keyword>
<keyword evidence="4 7" id="KW-0040">ANK repeat</keyword>
<organism evidence="11 12">
    <name type="scientific">Endocarpon pusillum (strain Z07020 / HMAS-L-300199)</name>
    <name type="common">Lichen-forming fungus</name>
    <dbReference type="NCBI Taxonomy" id="1263415"/>
    <lineage>
        <taxon>Eukaryota</taxon>
        <taxon>Fungi</taxon>
        <taxon>Dikarya</taxon>
        <taxon>Ascomycota</taxon>
        <taxon>Pezizomycotina</taxon>
        <taxon>Eurotiomycetes</taxon>
        <taxon>Chaetothyriomycetidae</taxon>
        <taxon>Verrucariales</taxon>
        <taxon>Verrucariaceae</taxon>
        <taxon>Endocarpon</taxon>
    </lineage>
</organism>
<keyword evidence="8" id="KW-0175">Coiled coil</keyword>
<dbReference type="InterPro" id="IPR002110">
    <property type="entry name" value="Ankyrin_rpt"/>
</dbReference>
<dbReference type="Pfam" id="PF12796">
    <property type="entry name" value="Ank_2"/>
    <property type="match status" value="1"/>
</dbReference>
<feature type="repeat" description="ANK" evidence="7">
    <location>
        <begin position="596"/>
        <end position="628"/>
    </location>
</feature>
<feature type="repeat" description="ANK" evidence="7">
    <location>
        <begin position="450"/>
        <end position="482"/>
    </location>
</feature>
<dbReference type="OrthoDB" id="6718656at2759"/>
<evidence type="ECO:0000256" key="5">
    <source>
        <dbReference type="ARBA" id="ARBA00023321"/>
    </source>
</evidence>
<dbReference type="SUPFAM" id="SSF48403">
    <property type="entry name" value="Ankyrin repeat"/>
    <property type="match status" value="1"/>
</dbReference>
<dbReference type="Pfam" id="PF04383">
    <property type="entry name" value="KilA-N"/>
    <property type="match status" value="1"/>
</dbReference>
<keyword evidence="5" id="KW-0183">Conidiation</keyword>
<dbReference type="InterPro" id="IPR036770">
    <property type="entry name" value="Ankyrin_rpt-contain_sf"/>
</dbReference>
<dbReference type="Proteomes" id="UP000019373">
    <property type="component" value="Unassembled WGS sequence"/>
</dbReference>
<dbReference type="PROSITE" id="PS50297">
    <property type="entry name" value="ANK_REP_REGION"/>
    <property type="match status" value="2"/>
</dbReference>
<dbReference type="GO" id="GO:0030435">
    <property type="term" value="P:sporulation resulting in formation of a cellular spore"/>
    <property type="evidence" value="ECO:0007669"/>
    <property type="project" value="UniProtKB-KW"/>
</dbReference>
<feature type="region of interest" description="Disordered" evidence="9">
    <location>
        <begin position="211"/>
        <end position="230"/>
    </location>
</feature>
<evidence type="ECO:0000256" key="6">
    <source>
        <dbReference type="ARBA" id="ARBA00031907"/>
    </source>
</evidence>
<dbReference type="EMBL" id="KE720887">
    <property type="protein sequence ID" value="ERF74184.1"/>
    <property type="molecule type" value="Genomic_DNA"/>
</dbReference>
<evidence type="ECO:0000256" key="9">
    <source>
        <dbReference type="SAM" id="MobiDB-lite"/>
    </source>
</evidence>
<reference evidence="12" key="1">
    <citation type="journal article" date="2014" name="BMC Genomics">
        <title>Genome characteristics reveal the impact of lichenization on lichen-forming fungus Endocarpon pusillum Hedwig (Verrucariales, Ascomycota).</title>
        <authorList>
            <person name="Wang Y.-Y."/>
            <person name="Liu B."/>
            <person name="Zhang X.-Y."/>
            <person name="Zhou Q.-M."/>
            <person name="Zhang T."/>
            <person name="Li H."/>
            <person name="Yu Y.-F."/>
            <person name="Zhang X.-L."/>
            <person name="Hao X.-Y."/>
            <person name="Wang M."/>
            <person name="Wang L."/>
            <person name="Wei J.-C."/>
        </authorList>
    </citation>
    <scope>NUCLEOTIDE SEQUENCE [LARGE SCALE GENOMIC DNA]</scope>
    <source>
        <strain evidence="12">Z07020 / HMAS-L-300199</strain>
    </source>
</reference>
<evidence type="ECO:0000256" key="2">
    <source>
        <dbReference type="ARBA" id="ARBA00022737"/>
    </source>
</evidence>
<dbReference type="Gene3D" id="1.25.40.20">
    <property type="entry name" value="Ankyrin repeat-containing domain"/>
    <property type="match status" value="1"/>
</dbReference>
<evidence type="ECO:0000256" key="8">
    <source>
        <dbReference type="SAM" id="Coils"/>
    </source>
</evidence>
<feature type="compositionally biased region" description="Polar residues" evidence="9">
    <location>
        <begin position="660"/>
        <end position="676"/>
    </location>
</feature>
<dbReference type="InterPro" id="IPR051642">
    <property type="entry name" value="SWI6-like"/>
</dbReference>
<dbReference type="InterPro" id="IPR018004">
    <property type="entry name" value="KilA/APSES_HTH"/>
</dbReference>